<feature type="region of interest" description="Disordered" evidence="1">
    <location>
        <begin position="18"/>
        <end position="37"/>
    </location>
</feature>
<evidence type="ECO:0000313" key="2">
    <source>
        <dbReference type="Ensembl" id="ENSGACP00000008311.1"/>
    </source>
</evidence>
<dbReference type="InParanoid" id="G3NSJ3"/>
<proteinExistence type="predicted"/>
<reference evidence="2" key="2">
    <citation type="submission" date="2024-04" db="UniProtKB">
        <authorList>
            <consortium name="Ensembl"/>
        </authorList>
    </citation>
    <scope>IDENTIFICATION</scope>
</reference>
<dbReference type="AlphaFoldDB" id="G3NSJ3"/>
<dbReference type="Ensembl" id="ENSGACT00000008330.1">
    <property type="protein sequence ID" value="ENSGACP00000008311.1"/>
    <property type="gene ID" value="ENSGACG00000006291.1"/>
</dbReference>
<reference evidence="2" key="1">
    <citation type="submission" date="2006-01" db="EMBL/GenBank/DDBJ databases">
        <authorList>
            <person name="Lindblad-Toh K."/>
            <person name="Mauceli E."/>
            <person name="Grabherr M."/>
            <person name="Chang J.L."/>
            <person name="Lander E.S."/>
        </authorList>
    </citation>
    <scope>NUCLEOTIDE SEQUENCE [LARGE SCALE GENOMIC DNA]</scope>
</reference>
<feature type="compositionally biased region" description="Low complexity" evidence="1">
    <location>
        <begin position="69"/>
        <end position="80"/>
    </location>
</feature>
<name>G3NSJ3_GASAC</name>
<evidence type="ECO:0000256" key="1">
    <source>
        <dbReference type="SAM" id="MobiDB-lite"/>
    </source>
</evidence>
<sequence length="93" mass="10464">MLKIRATAQLCWQCVTPETKTPPAGRPSGAVRKKTPDTLVSESGKYVTRARQFAMFCSLRRFYHPHPLSSESSVSGSNKSGMEKTEQWDILYL</sequence>
<feature type="region of interest" description="Disordered" evidence="1">
    <location>
        <begin position="68"/>
        <end position="88"/>
    </location>
</feature>
<accession>G3NSJ3</accession>
<organism evidence="2">
    <name type="scientific">Gasterosteus aculeatus</name>
    <name type="common">Three-spined stickleback</name>
    <dbReference type="NCBI Taxonomy" id="69293"/>
    <lineage>
        <taxon>Eukaryota</taxon>
        <taxon>Metazoa</taxon>
        <taxon>Chordata</taxon>
        <taxon>Craniata</taxon>
        <taxon>Vertebrata</taxon>
        <taxon>Euteleostomi</taxon>
        <taxon>Actinopterygii</taxon>
        <taxon>Neopterygii</taxon>
        <taxon>Teleostei</taxon>
        <taxon>Neoteleostei</taxon>
        <taxon>Acanthomorphata</taxon>
        <taxon>Eupercaria</taxon>
        <taxon>Perciformes</taxon>
        <taxon>Cottioidei</taxon>
        <taxon>Gasterosteales</taxon>
        <taxon>Gasterosteidae</taxon>
        <taxon>Gasterosteus</taxon>
    </lineage>
</organism>
<protein>
    <submittedName>
        <fullName evidence="2">Uncharacterized protein</fullName>
    </submittedName>
</protein>
<dbReference type="Bgee" id="ENSGACG00000006291">
    <property type="expression patterns" value="Expressed in mesonephros and 7 other cell types or tissues"/>
</dbReference>